<keyword evidence="4" id="KW-1185">Reference proteome</keyword>
<dbReference type="EMBL" id="CP108125">
    <property type="protein sequence ID" value="WTO87781.1"/>
    <property type="molecule type" value="Genomic_DNA"/>
</dbReference>
<dbReference type="Proteomes" id="UP001622690">
    <property type="component" value="Chromosome"/>
</dbReference>
<sequence length="111" mass="10851">MKKRSMLAIASLATGFVVAAVTPSHSAEPAGPPGTGNGAPDTGLPGLTGGQIKAAGLDMSGKKIDGLGTTGATRLAGVNVDQALDTFGKAVNREADRAVNDAPHGTSGKKG</sequence>
<reference evidence="3 4" key="1">
    <citation type="submission" date="2022-10" db="EMBL/GenBank/DDBJ databases">
        <title>The complete genomes of actinobacterial strains from the NBC collection.</title>
        <authorList>
            <person name="Joergensen T.S."/>
            <person name="Alvarez Arevalo M."/>
            <person name="Sterndorff E.B."/>
            <person name="Faurdal D."/>
            <person name="Vuksanovic O."/>
            <person name="Mourched A.-S."/>
            <person name="Charusanti P."/>
            <person name="Shaw S."/>
            <person name="Blin K."/>
            <person name="Weber T."/>
        </authorList>
    </citation>
    <scope>NUCLEOTIDE SEQUENCE [LARGE SCALE GENOMIC DNA]</scope>
    <source>
        <strain evidence="3 4">NBC_00206</strain>
    </source>
</reference>
<feature type="signal peptide" evidence="2">
    <location>
        <begin position="1"/>
        <end position="19"/>
    </location>
</feature>
<evidence type="ECO:0000256" key="2">
    <source>
        <dbReference type="SAM" id="SignalP"/>
    </source>
</evidence>
<evidence type="ECO:0000256" key="1">
    <source>
        <dbReference type="SAM" id="MobiDB-lite"/>
    </source>
</evidence>
<name>A0ABZ1J688_9ACTN</name>
<evidence type="ECO:0008006" key="5">
    <source>
        <dbReference type="Google" id="ProtNLM"/>
    </source>
</evidence>
<protein>
    <recommendedName>
        <fullName evidence="5">ATP-binding protein</fullName>
    </recommendedName>
</protein>
<feature type="region of interest" description="Disordered" evidence="1">
    <location>
        <begin position="23"/>
        <end position="50"/>
    </location>
</feature>
<evidence type="ECO:0000313" key="4">
    <source>
        <dbReference type="Proteomes" id="UP001622690"/>
    </source>
</evidence>
<gene>
    <name evidence="3" type="ORF">OHU27_03470</name>
</gene>
<proteinExistence type="predicted"/>
<accession>A0ABZ1J688</accession>
<evidence type="ECO:0000313" key="3">
    <source>
        <dbReference type="EMBL" id="WTO87781.1"/>
    </source>
</evidence>
<dbReference type="RefSeq" id="WP_210979441.1">
    <property type="nucleotide sequence ID" value="NZ_CP108125.1"/>
</dbReference>
<feature type="chain" id="PRO_5045781206" description="ATP-binding protein" evidence="2">
    <location>
        <begin position="20"/>
        <end position="111"/>
    </location>
</feature>
<organism evidence="3 4">
    <name type="scientific">Streptomyces nigra</name>
    <dbReference type="NCBI Taxonomy" id="1827580"/>
    <lineage>
        <taxon>Bacteria</taxon>
        <taxon>Bacillati</taxon>
        <taxon>Actinomycetota</taxon>
        <taxon>Actinomycetes</taxon>
        <taxon>Kitasatosporales</taxon>
        <taxon>Streptomycetaceae</taxon>
        <taxon>Streptomyces</taxon>
    </lineage>
</organism>
<feature type="region of interest" description="Disordered" evidence="1">
    <location>
        <begin position="92"/>
        <end position="111"/>
    </location>
</feature>
<keyword evidence="2" id="KW-0732">Signal</keyword>